<organism evidence="9 10">
    <name type="scientific">Paraburkholderia domus</name>
    <dbReference type="NCBI Taxonomy" id="2793075"/>
    <lineage>
        <taxon>Bacteria</taxon>
        <taxon>Pseudomonadati</taxon>
        <taxon>Pseudomonadota</taxon>
        <taxon>Betaproteobacteria</taxon>
        <taxon>Burkholderiales</taxon>
        <taxon>Burkholderiaceae</taxon>
        <taxon>Paraburkholderia</taxon>
    </lineage>
</organism>
<sequence length="218" mass="23484">MLAIKPQLGVLFPLALICGRHWKALFASGLCAAAFVAASVALLGSAVWAAFASYLPEFNRLAVVHGGHLWGATPTVYASARLLGLSVGGAYAVHALIAVPAVAAMSYLWIVRARFELRASALCIATLLVQPYLVYYDLAWLILPIVFLMRDAKARKLNRAEWLVLGVAWLMPAEGIFAVLTDVPLQFAPVALVALMVVVMRRHIAHAAGTMANIRSRP</sequence>
<dbReference type="GO" id="GO:0005886">
    <property type="term" value="C:plasma membrane"/>
    <property type="evidence" value="ECO:0007669"/>
    <property type="project" value="UniProtKB-SubCell"/>
</dbReference>
<evidence type="ECO:0000256" key="1">
    <source>
        <dbReference type="ARBA" id="ARBA00004651"/>
    </source>
</evidence>
<evidence type="ECO:0000256" key="5">
    <source>
        <dbReference type="ARBA" id="ARBA00022989"/>
    </source>
</evidence>
<gene>
    <name evidence="9" type="ORF">R70211_06184</name>
</gene>
<evidence type="ECO:0000313" key="9">
    <source>
        <dbReference type="EMBL" id="CAE6949581.1"/>
    </source>
</evidence>
<keyword evidence="10" id="KW-1185">Reference proteome</keyword>
<dbReference type="Pfam" id="PF09594">
    <property type="entry name" value="GT87"/>
    <property type="match status" value="1"/>
</dbReference>
<keyword evidence="5 8" id="KW-1133">Transmembrane helix</keyword>
<accession>A0A9N8N477</accession>
<feature type="transmembrane region" description="Helical" evidence="8">
    <location>
        <begin position="186"/>
        <end position="204"/>
    </location>
</feature>
<evidence type="ECO:0000256" key="6">
    <source>
        <dbReference type="ARBA" id="ARBA00023136"/>
    </source>
</evidence>
<keyword evidence="6 8" id="KW-0472">Membrane</keyword>
<keyword evidence="4 8" id="KW-0812">Transmembrane</keyword>
<feature type="transmembrane region" description="Helical" evidence="8">
    <location>
        <begin position="91"/>
        <end position="112"/>
    </location>
</feature>
<comment type="subcellular location">
    <subcellularLocation>
        <location evidence="1">Cell membrane</location>
        <topology evidence="1">Multi-pass membrane protein</topology>
    </subcellularLocation>
</comment>
<keyword evidence="2" id="KW-1003">Cell membrane</keyword>
<comment type="caution">
    <text evidence="9">The sequence shown here is derived from an EMBL/GenBank/DDBJ whole genome shotgun (WGS) entry which is preliminary data.</text>
</comment>
<evidence type="ECO:0000256" key="8">
    <source>
        <dbReference type="SAM" id="Phobius"/>
    </source>
</evidence>
<evidence type="ECO:0008006" key="11">
    <source>
        <dbReference type="Google" id="ProtNLM"/>
    </source>
</evidence>
<dbReference type="EMBL" id="CAJNAS010000022">
    <property type="protein sequence ID" value="CAE6949581.1"/>
    <property type="molecule type" value="Genomic_DNA"/>
</dbReference>
<name>A0A9N8N477_9BURK</name>
<protein>
    <recommendedName>
        <fullName evidence="11">DUF2029 domain-containing protein</fullName>
    </recommendedName>
</protein>
<evidence type="ECO:0000256" key="3">
    <source>
        <dbReference type="ARBA" id="ARBA00022679"/>
    </source>
</evidence>
<evidence type="ECO:0000256" key="7">
    <source>
        <dbReference type="ARBA" id="ARBA00024033"/>
    </source>
</evidence>
<evidence type="ECO:0000313" key="10">
    <source>
        <dbReference type="Proteomes" id="UP000675121"/>
    </source>
</evidence>
<evidence type="ECO:0000256" key="2">
    <source>
        <dbReference type="ARBA" id="ARBA00022475"/>
    </source>
</evidence>
<proteinExistence type="inferred from homology"/>
<feature type="transmembrane region" description="Helical" evidence="8">
    <location>
        <begin position="132"/>
        <end position="150"/>
    </location>
</feature>
<dbReference type="GO" id="GO:0016758">
    <property type="term" value="F:hexosyltransferase activity"/>
    <property type="evidence" value="ECO:0007669"/>
    <property type="project" value="InterPro"/>
</dbReference>
<reference evidence="9" key="1">
    <citation type="submission" date="2021-02" db="EMBL/GenBank/DDBJ databases">
        <authorList>
            <person name="Vanwijnsberghe S."/>
        </authorList>
    </citation>
    <scope>NUCLEOTIDE SEQUENCE</scope>
    <source>
        <strain evidence="9">R-70211</strain>
    </source>
</reference>
<feature type="transmembrane region" description="Helical" evidence="8">
    <location>
        <begin position="37"/>
        <end position="55"/>
    </location>
</feature>
<feature type="transmembrane region" description="Helical" evidence="8">
    <location>
        <begin position="162"/>
        <end position="180"/>
    </location>
</feature>
<evidence type="ECO:0000256" key="4">
    <source>
        <dbReference type="ARBA" id="ARBA00022692"/>
    </source>
</evidence>
<dbReference type="InterPro" id="IPR018584">
    <property type="entry name" value="GT87"/>
</dbReference>
<dbReference type="Proteomes" id="UP000675121">
    <property type="component" value="Unassembled WGS sequence"/>
</dbReference>
<comment type="similarity">
    <text evidence="7">Belongs to the glycosyltransferase 87 family.</text>
</comment>
<dbReference type="AlphaFoldDB" id="A0A9N8N477"/>
<keyword evidence="3" id="KW-0808">Transferase</keyword>